<evidence type="ECO:0000256" key="4">
    <source>
        <dbReference type="ARBA" id="ARBA00022771"/>
    </source>
</evidence>
<dbReference type="GO" id="GO:0005634">
    <property type="term" value="C:nucleus"/>
    <property type="evidence" value="ECO:0007669"/>
    <property type="project" value="UniProtKB-SubCell"/>
</dbReference>
<feature type="non-terminal residue" evidence="9">
    <location>
        <position position="198"/>
    </location>
</feature>
<evidence type="ECO:0000256" key="2">
    <source>
        <dbReference type="ARBA" id="ARBA00022723"/>
    </source>
</evidence>
<comment type="subcellular location">
    <subcellularLocation>
        <location evidence="1">Nucleus</location>
    </subcellularLocation>
</comment>
<evidence type="ECO:0000256" key="3">
    <source>
        <dbReference type="ARBA" id="ARBA00022737"/>
    </source>
</evidence>
<evidence type="ECO:0000256" key="6">
    <source>
        <dbReference type="ARBA" id="ARBA00023242"/>
    </source>
</evidence>
<evidence type="ECO:0000256" key="5">
    <source>
        <dbReference type="ARBA" id="ARBA00022833"/>
    </source>
</evidence>
<name>A0AAV2PK05_MEGNR</name>
<accession>A0AAV2PK05</accession>
<dbReference type="GO" id="GO:0000981">
    <property type="term" value="F:DNA-binding transcription factor activity, RNA polymerase II-specific"/>
    <property type="evidence" value="ECO:0007669"/>
    <property type="project" value="TreeGrafter"/>
</dbReference>
<feature type="domain" description="C2H2-type" evidence="8">
    <location>
        <begin position="161"/>
        <end position="188"/>
    </location>
</feature>
<keyword evidence="3" id="KW-0677">Repeat</keyword>
<comment type="caution">
    <text evidence="9">The sequence shown here is derived from an EMBL/GenBank/DDBJ whole genome shotgun (WGS) entry which is preliminary data.</text>
</comment>
<dbReference type="Proteomes" id="UP001497623">
    <property type="component" value="Unassembled WGS sequence"/>
</dbReference>
<dbReference type="FunFam" id="3.30.160.60:FF:001182">
    <property type="entry name" value="Zinc finger, C2H2 type"/>
    <property type="match status" value="1"/>
</dbReference>
<sequence length="198" mass="22409">MATRNDVNILLLANTDTHKSLQLEIDVARNEGVEVAEHTMQDLIKKEVDPVIDLFPILDSHQIIKHEMGTTGDNVEINNMADLQETLFVEMAVHQTPKHENTASTTQTDYQMFAKVKDQPMQALPKHECSSANLTFSDNFHHQHGHGKNVAVNNINAEGLYQCNQCEKAFFRSGHLKSHMKMHTGEKPYQCSHCDEAF</sequence>
<dbReference type="Gene3D" id="3.30.160.60">
    <property type="entry name" value="Classic Zinc Finger"/>
    <property type="match status" value="2"/>
</dbReference>
<keyword evidence="2" id="KW-0479">Metal-binding</keyword>
<organism evidence="9 10">
    <name type="scientific">Meganyctiphanes norvegica</name>
    <name type="common">Northern krill</name>
    <name type="synonym">Thysanopoda norvegica</name>
    <dbReference type="NCBI Taxonomy" id="48144"/>
    <lineage>
        <taxon>Eukaryota</taxon>
        <taxon>Metazoa</taxon>
        <taxon>Ecdysozoa</taxon>
        <taxon>Arthropoda</taxon>
        <taxon>Crustacea</taxon>
        <taxon>Multicrustacea</taxon>
        <taxon>Malacostraca</taxon>
        <taxon>Eumalacostraca</taxon>
        <taxon>Eucarida</taxon>
        <taxon>Euphausiacea</taxon>
        <taxon>Euphausiidae</taxon>
        <taxon>Meganyctiphanes</taxon>
    </lineage>
</organism>
<protein>
    <recommendedName>
        <fullName evidence="8">C2H2-type domain-containing protein</fullName>
    </recommendedName>
</protein>
<dbReference type="GO" id="GO:0000978">
    <property type="term" value="F:RNA polymerase II cis-regulatory region sequence-specific DNA binding"/>
    <property type="evidence" value="ECO:0007669"/>
    <property type="project" value="TreeGrafter"/>
</dbReference>
<dbReference type="EMBL" id="CAXKWB010000401">
    <property type="protein sequence ID" value="CAL4060673.1"/>
    <property type="molecule type" value="Genomic_DNA"/>
</dbReference>
<evidence type="ECO:0000259" key="8">
    <source>
        <dbReference type="PROSITE" id="PS50157"/>
    </source>
</evidence>
<dbReference type="PROSITE" id="PS00028">
    <property type="entry name" value="ZINC_FINGER_C2H2_1"/>
    <property type="match status" value="1"/>
</dbReference>
<dbReference type="AlphaFoldDB" id="A0AAV2PK05"/>
<proteinExistence type="predicted"/>
<keyword evidence="6" id="KW-0539">Nucleus</keyword>
<keyword evidence="5" id="KW-0862">Zinc</keyword>
<keyword evidence="4 7" id="KW-0863">Zinc-finger</keyword>
<dbReference type="PROSITE" id="PS50157">
    <property type="entry name" value="ZINC_FINGER_C2H2_2"/>
    <property type="match status" value="1"/>
</dbReference>
<dbReference type="SMART" id="SM00355">
    <property type="entry name" value="ZnF_C2H2"/>
    <property type="match status" value="1"/>
</dbReference>
<keyword evidence="10" id="KW-1185">Reference proteome</keyword>
<gene>
    <name evidence="9" type="ORF">MNOR_LOCUS1509</name>
</gene>
<evidence type="ECO:0000313" key="9">
    <source>
        <dbReference type="EMBL" id="CAL4060673.1"/>
    </source>
</evidence>
<evidence type="ECO:0000313" key="10">
    <source>
        <dbReference type="Proteomes" id="UP001497623"/>
    </source>
</evidence>
<reference evidence="9 10" key="1">
    <citation type="submission" date="2024-05" db="EMBL/GenBank/DDBJ databases">
        <authorList>
            <person name="Wallberg A."/>
        </authorList>
    </citation>
    <scope>NUCLEOTIDE SEQUENCE [LARGE SCALE GENOMIC DNA]</scope>
</reference>
<evidence type="ECO:0000256" key="7">
    <source>
        <dbReference type="PROSITE-ProRule" id="PRU00042"/>
    </source>
</evidence>
<dbReference type="SUPFAM" id="SSF57667">
    <property type="entry name" value="beta-beta-alpha zinc fingers"/>
    <property type="match status" value="1"/>
</dbReference>
<dbReference type="GO" id="GO:0008270">
    <property type="term" value="F:zinc ion binding"/>
    <property type="evidence" value="ECO:0007669"/>
    <property type="project" value="UniProtKB-KW"/>
</dbReference>
<dbReference type="Pfam" id="PF00096">
    <property type="entry name" value="zf-C2H2"/>
    <property type="match status" value="1"/>
</dbReference>
<dbReference type="PANTHER" id="PTHR23235:SF120">
    <property type="entry name" value="KRUPPEL-LIKE FACTOR 15"/>
    <property type="match status" value="1"/>
</dbReference>
<dbReference type="PANTHER" id="PTHR23235">
    <property type="entry name" value="KRUEPPEL-LIKE TRANSCRIPTION FACTOR"/>
    <property type="match status" value="1"/>
</dbReference>
<dbReference type="InterPro" id="IPR036236">
    <property type="entry name" value="Znf_C2H2_sf"/>
</dbReference>
<dbReference type="InterPro" id="IPR013087">
    <property type="entry name" value="Znf_C2H2_type"/>
</dbReference>
<evidence type="ECO:0000256" key="1">
    <source>
        <dbReference type="ARBA" id="ARBA00004123"/>
    </source>
</evidence>